<feature type="transmembrane region" description="Helical" evidence="9">
    <location>
        <begin position="134"/>
        <end position="156"/>
    </location>
</feature>
<protein>
    <submittedName>
        <fullName evidence="10">Uncharacterized protein</fullName>
    </submittedName>
</protein>
<dbReference type="NCBIfam" id="TIGR00728">
    <property type="entry name" value="OPT_sfam"/>
    <property type="match status" value="1"/>
</dbReference>
<keyword evidence="5" id="KW-0571">Peptide transport</keyword>
<feature type="transmembrane region" description="Helical" evidence="9">
    <location>
        <begin position="218"/>
        <end position="240"/>
    </location>
</feature>
<accession>A0AAN7TIT7</accession>
<proteinExistence type="inferred from homology"/>
<gene>
    <name evidence="10" type="ORF">LTR62_002963</name>
</gene>
<evidence type="ECO:0000256" key="3">
    <source>
        <dbReference type="ARBA" id="ARBA00022448"/>
    </source>
</evidence>
<evidence type="ECO:0000256" key="9">
    <source>
        <dbReference type="SAM" id="Phobius"/>
    </source>
</evidence>
<comment type="caution">
    <text evidence="10">The sequence shown here is derived from an EMBL/GenBank/DDBJ whole genome shotgun (WGS) entry which is preliminary data.</text>
</comment>
<evidence type="ECO:0000256" key="4">
    <source>
        <dbReference type="ARBA" id="ARBA00022692"/>
    </source>
</evidence>
<dbReference type="Proteomes" id="UP001310890">
    <property type="component" value="Unassembled WGS sequence"/>
</dbReference>
<sequence length="300" mass="33801">MANVTYGYAYSTDALLALQAKPLYNLNMGWGFSILFTLSSQVIGIAFAGLLRRFVVWPAAIIWPSNFSITSLLHALHDQSKTDPASAKGWSISRYRFFLYIALGSFCWYWFPGVIWQGLSVFDFLCWIRPNNAVYNQLFGGFYGLSLIPITFDWTYVSAYLTSPLLAPTFSHVNTLIGLGIFVIITSIGISFSGALYSEILGPGFTMDVKKYKSYSPVFLAPTFALNYGLSFAALTASLVHTTLYHGKEVWYRLRAARKQEPDVHMRLMSKYREAPDWWYGVLLFIFVTLGLATCLAYPS</sequence>
<feature type="transmembrane region" description="Helical" evidence="9">
    <location>
        <begin position="278"/>
        <end position="298"/>
    </location>
</feature>
<keyword evidence="4 9" id="KW-0812">Transmembrane</keyword>
<comment type="similarity">
    <text evidence="2">Belongs to the oligopeptide OPT transporter family.</text>
</comment>
<evidence type="ECO:0000256" key="2">
    <source>
        <dbReference type="ARBA" id="ARBA00008807"/>
    </source>
</evidence>
<keyword evidence="3" id="KW-0813">Transport</keyword>
<dbReference type="InterPro" id="IPR004648">
    <property type="entry name" value="Oligpept_transpt"/>
</dbReference>
<keyword evidence="8 9" id="KW-0472">Membrane</keyword>
<evidence type="ECO:0000313" key="11">
    <source>
        <dbReference type="Proteomes" id="UP001310890"/>
    </source>
</evidence>
<reference evidence="10" key="1">
    <citation type="submission" date="2023-08" db="EMBL/GenBank/DDBJ databases">
        <title>Black Yeasts Isolated from many extreme environments.</title>
        <authorList>
            <person name="Coleine C."/>
            <person name="Stajich J.E."/>
            <person name="Selbmann L."/>
        </authorList>
    </citation>
    <scope>NUCLEOTIDE SEQUENCE</scope>
    <source>
        <strain evidence="10">CCFEE 5401</strain>
    </source>
</reference>
<feature type="transmembrane region" description="Helical" evidence="9">
    <location>
        <begin position="97"/>
        <end position="122"/>
    </location>
</feature>
<keyword evidence="6" id="KW-0653">Protein transport</keyword>
<dbReference type="InterPro" id="IPR004813">
    <property type="entry name" value="OPT"/>
</dbReference>
<comment type="subcellular location">
    <subcellularLocation>
        <location evidence="1">Membrane</location>
        <topology evidence="1">Multi-pass membrane protein</topology>
    </subcellularLocation>
</comment>
<evidence type="ECO:0000256" key="8">
    <source>
        <dbReference type="ARBA" id="ARBA00023136"/>
    </source>
</evidence>
<evidence type="ECO:0000256" key="7">
    <source>
        <dbReference type="ARBA" id="ARBA00022989"/>
    </source>
</evidence>
<dbReference type="EMBL" id="JAVRRL010000002">
    <property type="protein sequence ID" value="KAK5118449.1"/>
    <property type="molecule type" value="Genomic_DNA"/>
</dbReference>
<keyword evidence="7 9" id="KW-1133">Transmembrane helix</keyword>
<feature type="transmembrane region" description="Helical" evidence="9">
    <location>
        <begin position="28"/>
        <end position="48"/>
    </location>
</feature>
<evidence type="ECO:0000256" key="6">
    <source>
        <dbReference type="ARBA" id="ARBA00022927"/>
    </source>
</evidence>
<evidence type="ECO:0000313" key="10">
    <source>
        <dbReference type="EMBL" id="KAK5118449.1"/>
    </source>
</evidence>
<feature type="transmembrane region" description="Helical" evidence="9">
    <location>
        <begin position="55"/>
        <end position="77"/>
    </location>
</feature>
<evidence type="ECO:0000256" key="1">
    <source>
        <dbReference type="ARBA" id="ARBA00004141"/>
    </source>
</evidence>
<feature type="transmembrane region" description="Helical" evidence="9">
    <location>
        <begin position="176"/>
        <end position="197"/>
    </location>
</feature>
<name>A0AAN7TIT7_9PEZI</name>
<dbReference type="GO" id="GO:0016020">
    <property type="term" value="C:membrane"/>
    <property type="evidence" value="ECO:0007669"/>
    <property type="project" value="UniProtKB-SubCell"/>
</dbReference>
<evidence type="ECO:0000256" key="5">
    <source>
        <dbReference type="ARBA" id="ARBA00022856"/>
    </source>
</evidence>
<organism evidence="10 11">
    <name type="scientific">Meristemomyces frigidus</name>
    <dbReference type="NCBI Taxonomy" id="1508187"/>
    <lineage>
        <taxon>Eukaryota</taxon>
        <taxon>Fungi</taxon>
        <taxon>Dikarya</taxon>
        <taxon>Ascomycota</taxon>
        <taxon>Pezizomycotina</taxon>
        <taxon>Dothideomycetes</taxon>
        <taxon>Dothideomycetidae</taxon>
        <taxon>Mycosphaerellales</taxon>
        <taxon>Teratosphaeriaceae</taxon>
        <taxon>Meristemomyces</taxon>
    </lineage>
</organism>
<dbReference type="GO" id="GO:0015031">
    <property type="term" value="P:protein transport"/>
    <property type="evidence" value="ECO:0007669"/>
    <property type="project" value="UniProtKB-KW"/>
</dbReference>
<dbReference type="GO" id="GO:0035673">
    <property type="term" value="F:oligopeptide transmembrane transporter activity"/>
    <property type="evidence" value="ECO:0007669"/>
    <property type="project" value="InterPro"/>
</dbReference>
<dbReference type="Pfam" id="PF03169">
    <property type="entry name" value="OPT"/>
    <property type="match status" value="1"/>
</dbReference>
<dbReference type="AlphaFoldDB" id="A0AAN7TIT7"/>
<dbReference type="PANTHER" id="PTHR22601">
    <property type="entry name" value="ISP4 LIKE PROTEIN"/>
    <property type="match status" value="1"/>
</dbReference>